<dbReference type="InterPro" id="IPR003675">
    <property type="entry name" value="Rce1/LyrA-like_dom"/>
</dbReference>
<keyword evidence="3" id="KW-0482">Metalloprotease</keyword>
<dbReference type="KEGG" id="pgin:FRZ67_01975"/>
<dbReference type="GO" id="GO:0008237">
    <property type="term" value="F:metallopeptidase activity"/>
    <property type="evidence" value="ECO:0007669"/>
    <property type="project" value="UniProtKB-KW"/>
</dbReference>
<evidence type="ECO:0000256" key="1">
    <source>
        <dbReference type="SAM" id="Phobius"/>
    </source>
</evidence>
<dbReference type="AlphaFoldDB" id="A0A5B8V5V6"/>
<keyword evidence="3" id="KW-0645">Protease</keyword>
<feature type="transmembrane region" description="Helical" evidence="1">
    <location>
        <begin position="18"/>
        <end position="38"/>
    </location>
</feature>
<accession>A0A5B8V5V6</accession>
<dbReference type="RefSeq" id="WP_147187931.1">
    <property type="nucleotide sequence ID" value="NZ_CP042435.1"/>
</dbReference>
<dbReference type="GO" id="GO:0004175">
    <property type="term" value="F:endopeptidase activity"/>
    <property type="evidence" value="ECO:0007669"/>
    <property type="project" value="UniProtKB-ARBA"/>
</dbReference>
<evidence type="ECO:0000313" key="4">
    <source>
        <dbReference type="Proteomes" id="UP000321533"/>
    </source>
</evidence>
<evidence type="ECO:0000313" key="3">
    <source>
        <dbReference type="EMBL" id="QEC66131.1"/>
    </source>
</evidence>
<feature type="domain" description="CAAX prenyl protease 2/Lysostaphin resistance protein A-like" evidence="2">
    <location>
        <begin position="113"/>
        <end position="209"/>
    </location>
</feature>
<dbReference type="Pfam" id="PF02517">
    <property type="entry name" value="Rce1-like"/>
    <property type="match status" value="1"/>
</dbReference>
<sequence length="222" mass="24658">MIKLPDTMIVAQQRNTTALASSILCSAACIIFAWFIHAPFPVNIIAYISLGLAAFIMSLQLLPLTTMLSQFYHHLVSSKMILFNMLGLQMGIAAALYYRHTYGMFLFPATINSFAMVAICIAVVEEVVFRGFIQGKLQKVNAGFSVVFASLSHAAYKATLFLTPFLAQKINISSLFLTSLLLFLVLGLLKQYSKSIVPCIIAHVVFDVIVYAEMTTAPWWVW</sequence>
<feature type="transmembrane region" description="Helical" evidence="1">
    <location>
        <begin position="196"/>
        <end position="221"/>
    </location>
</feature>
<reference evidence="3 4" key="1">
    <citation type="journal article" date="2016" name="Int. J. Syst. Evol. Microbiol.">
        <title>Panacibacter ginsenosidivorans gen. nov., sp. nov., with ginsenoside converting activity isolated from soil of a ginseng field.</title>
        <authorList>
            <person name="Siddiqi M.Z."/>
            <person name="Muhammad Shafi S."/>
            <person name="Choi K.D."/>
            <person name="Im W.T."/>
        </authorList>
    </citation>
    <scope>NUCLEOTIDE SEQUENCE [LARGE SCALE GENOMIC DNA]</scope>
    <source>
        <strain evidence="3 4">Gsoil1550</strain>
    </source>
</reference>
<dbReference type="EMBL" id="CP042435">
    <property type="protein sequence ID" value="QEC66131.1"/>
    <property type="molecule type" value="Genomic_DNA"/>
</dbReference>
<feature type="transmembrane region" description="Helical" evidence="1">
    <location>
        <begin position="170"/>
        <end position="189"/>
    </location>
</feature>
<protein>
    <submittedName>
        <fullName evidence="3">CPBP family intramembrane metalloprotease</fullName>
    </submittedName>
</protein>
<dbReference type="GO" id="GO:0006508">
    <property type="term" value="P:proteolysis"/>
    <property type="evidence" value="ECO:0007669"/>
    <property type="project" value="UniProtKB-KW"/>
</dbReference>
<keyword evidence="4" id="KW-1185">Reference proteome</keyword>
<feature type="transmembrane region" description="Helical" evidence="1">
    <location>
        <begin position="44"/>
        <end position="68"/>
    </location>
</feature>
<dbReference type="OrthoDB" id="1343158at2"/>
<name>A0A5B8V5V6_9BACT</name>
<evidence type="ECO:0000259" key="2">
    <source>
        <dbReference type="Pfam" id="PF02517"/>
    </source>
</evidence>
<gene>
    <name evidence="3" type="ORF">FRZ67_01975</name>
</gene>
<proteinExistence type="predicted"/>
<keyword evidence="3" id="KW-0378">Hydrolase</keyword>
<organism evidence="3 4">
    <name type="scientific">Panacibacter ginsenosidivorans</name>
    <dbReference type="NCBI Taxonomy" id="1813871"/>
    <lineage>
        <taxon>Bacteria</taxon>
        <taxon>Pseudomonadati</taxon>
        <taxon>Bacteroidota</taxon>
        <taxon>Chitinophagia</taxon>
        <taxon>Chitinophagales</taxon>
        <taxon>Chitinophagaceae</taxon>
        <taxon>Panacibacter</taxon>
    </lineage>
</organism>
<feature type="transmembrane region" description="Helical" evidence="1">
    <location>
        <begin position="140"/>
        <end position="158"/>
    </location>
</feature>
<feature type="transmembrane region" description="Helical" evidence="1">
    <location>
        <begin position="104"/>
        <end position="128"/>
    </location>
</feature>
<keyword evidence="1" id="KW-0472">Membrane</keyword>
<keyword evidence="1" id="KW-1133">Transmembrane helix</keyword>
<feature type="transmembrane region" description="Helical" evidence="1">
    <location>
        <begin position="80"/>
        <end position="98"/>
    </location>
</feature>
<keyword evidence="1" id="KW-0812">Transmembrane</keyword>
<dbReference type="Proteomes" id="UP000321533">
    <property type="component" value="Chromosome"/>
</dbReference>
<dbReference type="GO" id="GO:0080120">
    <property type="term" value="P:CAAX-box protein maturation"/>
    <property type="evidence" value="ECO:0007669"/>
    <property type="project" value="UniProtKB-ARBA"/>
</dbReference>